<keyword evidence="6" id="KW-0238">DNA-binding</keyword>
<dbReference type="Gene3D" id="3.40.50.2300">
    <property type="match status" value="1"/>
</dbReference>
<accession>A0A7X5C4A0</accession>
<dbReference type="AlphaFoldDB" id="A0A7X5C4A0"/>
<evidence type="ECO:0000259" key="9">
    <source>
        <dbReference type="PROSITE" id="PS01124"/>
    </source>
</evidence>
<organism evidence="11 12">
    <name type="scientific">Paenibacillus sacheonensis</name>
    <dbReference type="NCBI Taxonomy" id="742054"/>
    <lineage>
        <taxon>Bacteria</taxon>
        <taxon>Bacillati</taxon>
        <taxon>Bacillota</taxon>
        <taxon>Bacilli</taxon>
        <taxon>Bacillales</taxon>
        <taxon>Paenibacillaceae</taxon>
        <taxon>Paenibacillus</taxon>
    </lineage>
</organism>
<dbReference type="InterPro" id="IPR009057">
    <property type="entry name" value="Homeodomain-like_sf"/>
</dbReference>
<dbReference type="SMART" id="SM00342">
    <property type="entry name" value="HTH_ARAC"/>
    <property type="match status" value="1"/>
</dbReference>
<dbReference type="PANTHER" id="PTHR42713">
    <property type="entry name" value="HISTIDINE KINASE-RELATED"/>
    <property type="match status" value="1"/>
</dbReference>
<evidence type="ECO:0000313" key="11">
    <source>
        <dbReference type="EMBL" id="NBC72169.1"/>
    </source>
</evidence>
<evidence type="ECO:0000256" key="4">
    <source>
        <dbReference type="ARBA" id="ARBA00023012"/>
    </source>
</evidence>
<protein>
    <submittedName>
        <fullName evidence="11">Response regulator</fullName>
    </submittedName>
</protein>
<evidence type="ECO:0000256" key="2">
    <source>
        <dbReference type="ARBA" id="ARBA00022490"/>
    </source>
</evidence>
<dbReference type="Proteomes" id="UP000558113">
    <property type="component" value="Unassembled WGS sequence"/>
</dbReference>
<dbReference type="InterPro" id="IPR011006">
    <property type="entry name" value="CheY-like_superfamily"/>
</dbReference>
<dbReference type="Gene3D" id="1.10.10.60">
    <property type="entry name" value="Homeodomain-like"/>
    <property type="match status" value="2"/>
</dbReference>
<reference evidence="11 12" key="1">
    <citation type="submission" date="2020-01" db="EMBL/GenBank/DDBJ databases">
        <title>Paenibacillus soybeanensis sp. nov. isolated from the nodules of soybean (Glycine max(L.) Merr).</title>
        <authorList>
            <person name="Wang H."/>
        </authorList>
    </citation>
    <scope>NUCLEOTIDE SEQUENCE [LARGE SCALE GENOMIC DNA]</scope>
    <source>
        <strain evidence="11 12">DSM 23054</strain>
    </source>
</reference>
<evidence type="ECO:0000313" key="12">
    <source>
        <dbReference type="Proteomes" id="UP000558113"/>
    </source>
</evidence>
<dbReference type="Pfam" id="PF12833">
    <property type="entry name" value="HTH_18"/>
    <property type="match status" value="1"/>
</dbReference>
<dbReference type="CDD" id="cd17536">
    <property type="entry name" value="REC_YesN-like"/>
    <property type="match status" value="1"/>
</dbReference>
<keyword evidence="12" id="KW-1185">Reference proteome</keyword>
<dbReference type="InterPro" id="IPR018060">
    <property type="entry name" value="HTH_AraC"/>
</dbReference>
<proteinExistence type="predicted"/>
<keyword evidence="4" id="KW-0902">Two-component regulatory system</keyword>
<dbReference type="PROSITE" id="PS01124">
    <property type="entry name" value="HTH_ARAC_FAMILY_2"/>
    <property type="match status" value="1"/>
</dbReference>
<dbReference type="GO" id="GO:0043565">
    <property type="term" value="F:sequence-specific DNA binding"/>
    <property type="evidence" value="ECO:0007669"/>
    <property type="project" value="InterPro"/>
</dbReference>
<dbReference type="Pfam" id="PF00072">
    <property type="entry name" value="Response_reg"/>
    <property type="match status" value="1"/>
</dbReference>
<evidence type="ECO:0000256" key="7">
    <source>
        <dbReference type="ARBA" id="ARBA00023163"/>
    </source>
</evidence>
<evidence type="ECO:0000256" key="8">
    <source>
        <dbReference type="PROSITE-ProRule" id="PRU00169"/>
    </source>
</evidence>
<dbReference type="SUPFAM" id="SSF52172">
    <property type="entry name" value="CheY-like"/>
    <property type="match status" value="1"/>
</dbReference>
<comment type="subcellular location">
    <subcellularLocation>
        <location evidence="1">Cytoplasm</location>
    </subcellularLocation>
</comment>
<feature type="modified residue" description="4-aspartylphosphate" evidence="8">
    <location>
        <position position="54"/>
    </location>
</feature>
<name>A0A7X5C4A0_9BACL</name>
<dbReference type="GO" id="GO:0003700">
    <property type="term" value="F:DNA-binding transcription factor activity"/>
    <property type="evidence" value="ECO:0007669"/>
    <property type="project" value="InterPro"/>
</dbReference>
<dbReference type="PROSITE" id="PS50110">
    <property type="entry name" value="RESPONSE_REGULATORY"/>
    <property type="match status" value="1"/>
</dbReference>
<evidence type="ECO:0000259" key="10">
    <source>
        <dbReference type="PROSITE" id="PS50110"/>
    </source>
</evidence>
<dbReference type="InterPro" id="IPR051552">
    <property type="entry name" value="HptR"/>
</dbReference>
<dbReference type="InterPro" id="IPR001789">
    <property type="entry name" value="Sig_transdc_resp-reg_receiver"/>
</dbReference>
<keyword evidence="2" id="KW-0963">Cytoplasm</keyword>
<dbReference type="PANTHER" id="PTHR42713:SF3">
    <property type="entry name" value="TRANSCRIPTIONAL REGULATORY PROTEIN HPTR"/>
    <property type="match status" value="1"/>
</dbReference>
<dbReference type="SMART" id="SM00448">
    <property type="entry name" value="REC"/>
    <property type="match status" value="1"/>
</dbReference>
<evidence type="ECO:0000256" key="5">
    <source>
        <dbReference type="ARBA" id="ARBA00023015"/>
    </source>
</evidence>
<dbReference type="EMBL" id="JAAAMU010000016">
    <property type="protein sequence ID" value="NBC72169.1"/>
    <property type="molecule type" value="Genomic_DNA"/>
</dbReference>
<evidence type="ECO:0000256" key="1">
    <source>
        <dbReference type="ARBA" id="ARBA00004496"/>
    </source>
</evidence>
<dbReference type="RefSeq" id="WP_161702870.1">
    <property type="nucleotide sequence ID" value="NZ_JAAAMU010000016.1"/>
</dbReference>
<dbReference type="OrthoDB" id="9794370at2"/>
<dbReference type="SUPFAM" id="SSF46689">
    <property type="entry name" value="Homeodomain-like"/>
    <property type="match status" value="2"/>
</dbReference>
<dbReference type="GO" id="GO:0000160">
    <property type="term" value="P:phosphorelay signal transduction system"/>
    <property type="evidence" value="ECO:0007669"/>
    <property type="project" value="UniProtKB-KW"/>
</dbReference>
<dbReference type="GO" id="GO:0005737">
    <property type="term" value="C:cytoplasm"/>
    <property type="evidence" value="ECO:0007669"/>
    <property type="project" value="UniProtKB-SubCell"/>
</dbReference>
<evidence type="ECO:0000256" key="3">
    <source>
        <dbReference type="ARBA" id="ARBA00022553"/>
    </source>
</evidence>
<evidence type="ECO:0000256" key="6">
    <source>
        <dbReference type="ARBA" id="ARBA00023125"/>
    </source>
</evidence>
<keyword evidence="7" id="KW-0804">Transcription</keyword>
<keyword evidence="3 8" id="KW-0597">Phosphoprotein</keyword>
<keyword evidence="5" id="KW-0805">Transcription regulation</keyword>
<gene>
    <name evidence="11" type="ORF">GT003_24490</name>
</gene>
<feature type="domain" description="Response regulatory" evidence="10">
    <location>
        <begin position="2"/>
        <end position="119"/>
    </location>
</feature>
<feature type="domain" description="HTH araC/xylS-type" evidence="9">
    <location>
        <begin position="407"/>
        <end position="505"/>
    </location>
</feature>
<comment type="caution">
    <text evidence="11">The sequence shown here is derived from an EMBL/GenBank/DDBJ whole genome shotgun (WGS) entry which is preliminary data.</text>
</comment>
<sequence length="511" mass="56775">MNVFILDDDENIVLALYKMIERSGLPLEKTIDSCSPADALEFVTERRPDIILTDIRMPGMTGLAFIEELKRRGCRSKVLFMSGYKDFEYASEAIRLGAQDYLVKPFNEQRLTSALASVMEVIAQERRQAYERETLLKKSMYHSLTTGYQWELASGSVSGQSEEADSGLVYYVLAIDLSLPSELTPDERSAFEAKLRAWEKRPALAKFGALLVYDDVSRLALVYTDACNGTAGRETEARWNTIRREIEEGLEVVANVGVSSPLGSSAELPRGYEEARKASQRMYFAGEAAIYVHAEGAGEDELPADPFESSKLTEALMLGKQAEARMLLARGFERFRASGQGDREAVVRACRQLLARVQGQAPRRGDAETPEKFETAAELQAWMAVKLEEAAVTAKDAAASPDDLTIAKIKQYCQAHIGEDITLQHVAEFAGYNKAYFSSYFKKKTGASFWDYLTGLRVEKAKEMLEKTTLNAYEIGQAIGYHNPSHFGKMFKQTVGCTPAEYKAAIAGFAQ</sequence>